<proteinExistence type="predicted"/>
<dbReference type="AlphaFoldDB" id="A0A392TSL7"/>
<reference evidence="1 2" key="1">
    <citation type="journal article" date="2018" name="Front. Plant Sci.">
        <title>Red Clover (Trifolium pratense) and Zigzag Clover (T. medium) - A Picture of Genomic Similarities and Differences.</title>
        <authorList>
            <person name="Dluhosova J."/>
            <person name="Istvanek J."/>
            <person name="Nedelnik J."/>
            <person name="Repkova J."/>
        </authorList>
    </citation>
    <scope>NUCLEOTIDE SEQUENCE [LARGE SCALE GENOMIC DNA]</scope>
    <source>
        <strain evidence="2">cv. 10/8</strain>
        <tissue evidence="1">Leaf</tissue>
    </source>
</reference>
<comment type="caution">
    <text evidence="1">The sequence shown here is derived from an EMBL/GenBank/DDBJ whole genome shotgun (WGS) entry which is preliminary data.</text>
</comment>
<sequence length="63" mass="6889">RYPWISAGIVRICGDGDGDKCSPVGTGIEAKIPPQALRDGKRESFLRTFPAPLTSLVLRLYTK</sequence>
<dbReference type="EMBL" id="LXQA010641667">
    <property type="protein sequence ID" value="MCI63684.1"/>
    <property type="molecule type" value="Genomic_DNA"/>
</dbReference>
<feature type="non-terminal residue" evidence="1">
    <location>
        <position position="1"/>
    </location>
</feature>
<organism evidence="1 2">
    <name type="scientific">Trifolium medium</name>
    <dbReference type="NCBI Taxonomy" id="97028"/>
    <lineage>
        <taxon>Eukaryota</taxon>
        <taxon>Viridiplantae</taxon>
        <taxon>Streptophyta</taxon>
        <taxon>Embryophyta</taxon>
        <taxon>Tracheophyta</taxon>
        <taxon>Spermatophyta</taxon>
        <taxon>Magnoliopsida</taxon>
        <taxon>eudicotyledons</taxon>
        <taxon>Gunneridae</taxon>
        <taxon>Pentapetalae</taxon>
        <taxon>rosids</taxon>
        <taxon>fabids</taxon>
        <taxon>Fabales</taxon>
        <taxon>Fabaceae</taxon>
        <taxon>Papilionoideae</taxon>
        <taxon>50 kb inversion clade</taxon>
        <taxon>NPAAA clade</taxon>
        <taxon>Hologalegina</taxon>
        <taxon>IRL clade</taxon>
        <taxon>Trifolieae</taxon>
        <taxon>Trifolium</taxon>
    </lineage>
</organism>
<accession>A0A392TSL7</accession>
<evidence type="ECO:0000313" key="1">
    <source>
        <dbReference type="EMBL" id="MCI63684.1"/>
    </source>
</evidence>
<keyword evidence="2" id="KW-1185">Reference proteome</keyword>
<evidence type="ECO:0000313" key="2">
    <source>
        <dbReference type="Proteomes" id="UP000265520"/>
    </source>
</evidence>
<name>A0A392TSL7_9FABA</name>
<protein>
    <submittedName>
        <fullName evidence="1">Uncharacterized protein</fullName>
    </submittedName>
</protein>
<dbReference type="Proteomes" id="UP000265520">
    <property type="component" value="Unassembled WGS sequence"/>
</dbReference>